<comment type="similarity">
    <text evidence="1">Belongs to the 14-3-3 family.</text>
</comment>
<proteinExistence type="inferred from homology"/>
<dbReference type="InterPro" id="IPR036390">
    <property type="entry name" value="WH_DNA-bd_sf"/>
</dbReference>
<keyword evidence="4 7" id="KW-0238">DNA-binding</keyword>
<feature type="region of interest" description="Disordered" evidence="8">
    <location>
        <begin position="126"/>
        <end position="163"/>
    </location>
</feature>
<evidence type="ECO:0000256" key="8">
    <source>
        <dbReference type="SAM" id="MobiDB-lite"/>
    </source>
</evidence>
<gene>
    <name evidence="11" type="ORF">HID58_002233</name>
</gene>
<dbReference type="Gene3D" id="1.10.10.10">
    <property type="entry name" value="Winged helix-like DNA-binding domain superfamily/Winged helix DNA-binding domain"/>
    <property type="match status" value="2"/>
</dbReference>
<dbReference type="InterPro" id="IPR003316">
    <property type="entry name" value="E2F_WHTH_DNA-bd_dom"/>
</dbReference>
<keyword evidence="7" id="KW-0539">Nucleus</keyword>
<dbReference type="PANTHER" id="PTHR12081">
    <property type="entry name" value="TRANSCRIPTION FACTOR E2F"/>
    <property type="match status" value="1"/>
</dbReference>
<sequence>MSDLPPEKTNMELSSSSSMPGSSSSLHHSYSRKQKSLGLLCTNFLALYNRHGIETIGLDDASSKLGVERRRIYDIVNVLESVGVLTRRAKNQYTWKGFAAIPAALKELQEEGAKDTFHRFYVNENVKGSDDEDDEEESSSQPLSTSQTDTSKPSLPDSSKIDNRREKSLGLLTQNFIKLFICSQATIISLDEAAKLLLGDAHNTSIMRTKVRRLYDIANVLSSMNLIEKTHTLDSRKPAFKWLGYNGEPTFTLSSDLMMQAESKKRVFGTDLSNVSVKRSKTHDSATERSLKMKHHAIAESSYNRIFDAHESRHGSRGYEFGPFAPATGTYPTAPLEDSSKRAFDVENLVSDYRPSYQNQVLKDLFGHYMDAWKSWIAMQQCWSLMILVGYMYKDVVPGREYLHGQAEKYDDMVEFLDKVAKTVDTPEERNLLSIAYKNLIAGRRASLKRTRSIEKKETKKGNTNNVSIIKDHRVKIESEIAKICDRVFNLIDSHLLPSASTADSKVFYLKMKGDYHRYLSDSKTGAEKIKAVKRTLEVYKSAQAIALNDLPSTNTLISTKAALKTAKAVSAITEMHGVREESYEETALIMSLILDRITLWTDELKWS</sequence>
<organism evidence="11 12">
    <name type="scientific">Brassica napus</name>
    <name type="common">Rape</name>
    <dbReference type="NCBI Taxonomy" id="3708"/>
    <lineage>
        <taxon>Eukaryota</taxon>
        <taxon>Viridiplantae</taxon>
        <taxon>Streptophyta</taxon>
        <taxon>Embryophyta</taxon>
        <taxon>Tracheophyta</taxon>
        <taxon>Spermatophyta</taxon>
        <taxon>Magnoliopsida</taxon>
        <taxon>eudicotyledons</taxon>
        <taxon>Gunneridae</taxon>
        <taxon>Pentapetalae</taxon>
        <taxon>rosids</taxon>
        <taxon>malvids</taxon>
        <taxon>Brassicales</taxon>
        <taxon>Brassicaceae</taxon>
        <taxon>Brassiceae</taxon>
        <taxon>Brassica</taxon>
    </lineage>
</organism>
<dbReference type="SMART" id="SM01372">
    <property type="entry name" value="E2F_TDP"/>
    <property type="match status" value="2"/>
</dbReference>
<name>A0ABQ8EM08_BRANA</name>
<evidence type="ECO:0000256" key="4">
    <source>
        <dbReference type="ARBA" id="ARBA00023125"/>
    </source>
</evidence>
<dbReference type="PRINTS" id="PR00305">
    <property type="entry name" value="1433ZETA"/>
</dbReference>
<dbReference type="Pfam" id="PF02319">
    <property type="entry name" value="WHD_E2F_TDP"/>
    <property type="match status" value="2"/>
</dbReference>
<keyword evidence="6" id="KW-0131">Cell cycle</keyword>
<keyword evidence="3 7" id="KW-0805">Transcription regulation</keyword>
<feature type="domain" description="E2F/DP family winged-helix DNA-binding" evidence="10">
    <location>
        <begin position="32"/>
        <end position="97"/>
    </location>
</feature>
<dbReference type="InterPro" id="IPR036815">
    <property type="entry name" value="14-3-3_dom_sf"/>
</dbReference>
<evidence type="ECO:0000256" key="7">
    <source>
        <dbReference type="RuleBase" id="RU003796"/>
    </source>
</evidence>
<dbReference type="SUPFAM" id="SSF48445">
    <property type="entry name" value="14-3-3 protein"/>
    <property type="match status" value="1"/>
</dbReference>
<dbReference type="Proteomes" id="UP000824890">
    <property type="component" value="Unassembled WGS sequence"/>
</dbReference>
<dbReference type="PANTHER" id="PTHR12081:SF106">
    <property type="entry name" value="E2F TRANSCRIPTION FACTOR-LIKE E2FE"/>
    <property type="match status" value="1"/>
</dbReference>
<dbReference type="InterPro" id="IPR023410">
    <property type="entry name" value="14-3-3_domain"/>
</dbReference>
<accession>A0ABQ8EM08</accession>
<comment type="subcellular location">
    <subcellularLocation>
        <location evidence="7">Nucleus</location>
    </subcellularLocation>
</comment>
<reference evidence="11 12" key="1">
    <citation type="submission" date="2021-05" db="EMBL/GenBank/DDBJ databases">
        <title>Genome Assembly of Synthetic Allotetraploid Brassica napus Reveals Homoeologous Exchanges between Subgenomes.</title>
        <authorList>
            <person name="Davis J.T."/>
        </authorList>
    </citation>
    <scope>NUCLEOTIDE SEQUENCE [LARGE SCALE GENOMIC DNA]</scope>
    <source>
        <strain evidence="12">cv. Da-Ae</strain>
        <tissue evidence="11">Seedling</tissue>
    </source>
</reference>
<evidence type="ECO:0000313" key="12">
    <source>
        <dbReference type="Proteomes" id="UP000824890"/>
    </source>
</evidence>
<dbReference type="SUPFAM" id="SSF46785">
    <property type="entry name" value="Winged helix' DNA-binding domain"/>
    <property type="match status" value="2"/>
</dbReference>
<evidence type="ECO:0000256" key="5">
    <source>
        <dbReference type="ARBA" id="ARBA00023163"/>
    </source>
</evidence>
<evidence type="ECO:0000259" key="9">
    <source>
        <dbReference type="SMART" id="SM00101"/>
    </source>
</evidence>
<feature type="domain" description="14-3-3" evidence="9">
    <location>
        <begin position="400"/>
        <end position="607"/>
    </location>
</feature>
<comment type="caution">
    <text evidence="11">The sequence shown here is derived from an EMBL/GenBank/DDBJ whole genome shotgun (WGS) entry which is preliminary data.</text>
</comment>
<comment type="similarity">
    <text evidence="2 7">Belongs to the E2F/DP family.</text>
</comment>
<evidence type="ECO:0000256" key="1">
    <source>
        <dbReference type="ARBA" id="ARBA00006141"/>
    </source>
</evidence>
<evidence type="ECO:0000259" key="10">
    <source>
        <dbReference type="SMART" id="SM01372"/>
    </source>
</evidence>
<feature type="compositionally biased region" description="Polar residues" evidence="8">
    <location>
        <begin position="141"/>
        <end position="157"/>
    </location>
</feature>
<evidence type="ECO:0000256" key="2">
    <source>
        <dbReference type="ARBA" id="ARBA00010940"/>
    </source>
</evidence>
<dbReference type="InterPro" id="IPR000308">
    <property type="entry name" value="14-3-3"/>
</dbReference>
<keyword evidence="12" id="KW-1185">Reference proteome</keyword>
<dbReference type="EMBL" id="JAGKQM010000001">
    <property type="protein sequence ID" value="KAH0942596.1"/>
    <property type="molecule type" value="Genomic_DNA"/>
</dbReference>
<evidence type="ECO:0000256" key="6">
    <source>
        <dbReference type="ARBA" id="ARBA00023306"/>
    </source>
</evidence>
<dbReference type="Gene3D" id="1.20.190.20">
    <property type="entry name" value="14-3-3 domain"/>
    <property type="match status" value="1"/>
</dbReference>
<evidence type="ECO:0000313" key="11">
    <source>
        <dbReference type="EMBL" id="KAH0942596.1"/>
    </source>
</evidence>
<dbReference type="SMART" id="SM00101">
    <property type="entry name" value="14_3_3"/>
    <property type="match status" value="1"/>
</dbReference>
<evidence type="ECO:0000256" key="3">
    <source>
        <dbReference type="ARBA" id="ARBA00023015"/>
    </source>
</evidence>
<dbReference type="InterPro" id="IPR036388">
    <property type="entry name" value="WH-like_DNA-bd_sf"/>
</dbReference>
<protein>
    <submittedName>
        <fullName evidence="11">Uncharacterized protein</fullName>
    </submittedName>
</protein>
<feature type="region of interest" description="Disordered" evidence="8">
    <location>
        <begin position="1"/>
        <end position="28"/>
    </location>
</feature>
<feature type="compositionally biased region" description="Basic and acidic residues" evidence="8">
    <location>
        <begin position="1"/>
        <end position="10"/>
    </location>
</feature>
<feature type="domain" description="E2F/DP family winged-helix DNA-binding" evidence="10">
    <location>
        <begin position="164"/>
        <end position="244"/>
    </location>
</feature>
<keyword evidence="5 7" id="KW-0804">Transcription</keyword>
<dbReference type="InterPro" id="IPR015633">
    <property type="entry name" value="E2F"/>
</dbReference>
<dbReference type="Pfam" id="PF00244">
    <property type="entry name" value="14-3-3"/>
    <property type="match status" value="1"/>
</dbReference>
<feature type="compositionally biased region" description="Low complexity" evidence="8">
    <location>
        <begin position="14"/>
        <end position="28"/>
    </location>
</feature>